<dbReference type="AlphaFoldDB" id="A0A3L8E181"/>
<proteinExistence type="predicted"/>
<dbReference type="EMBL" id="QOIP01000002">
    <property type="protein sequence ID" value="RLU25949.1"/>
    <property type="molecule type" value="Genomic_DNA"/>
</dbReference>
<evidence type="ECO:0000313" key="2">
    <source>
        <dbReference type="Proteomes" id="UP000279307"/>
    </source>
</evidence>
<dbReference type="PANTHER" id="PTHR47331:SF1">
    <property type="entry name" value="GAG-LIKE PROTEIN"/>
    <property type="match status" value="1"/>
</dbReference>
<dbReference type="CDD" id="cd00303">
    <property type="entry name" value="retropepsin_like"/>
    <property type="match status" value="1"/>
</dbReference>
<name>A0A3L8E181_OOCBI</name>
<evidence type="ECO:0000313" key="1">
    <source>
        <dbReference type="EMBL" id="RLU25949.1"/>
    </source>
</evidence>
<sequence length="308" mass="34428">MTSYVVAPQLLASAMVNVRDRGQQLVKCRALLDTCSTANFISESCVKRLKLTVAMQSLPVGSINALNTISKGVVQITLQSVHDNFSKTLTCLTMPTIADLIPTEIFPRGSINIPANLRLADPEFHLPRPVDLLIGAGVTVSLFSIGQIHLPLERGDLYLQKTRLGWIVVGDPLAQRQPASITCHFTKLEGQLERFWAIEEVNADVPRSREDSECETHFVENVHREDSGRYVVRLPFRNRGERLGESRSVALKRLVSLERRLNADAMLRVEYDRVIKEYLELGHMSLAESIDDDGWLLHAASSGVERCE</sequence>
<accession>A0A3L8E181</accession>
<reference evidence="1 2" key="1">
    <citation type="journal article" date="2018" name="Genome Res.">
        <title>The genomic architecture and molecular evolution of ant odorant receptors.</title>
        <authorList>
            <person name="McKenzie S.K."/>
            <person name="Kronauer D.J.C."/>
        </authorList>
    </citation>
    <scope>NUCLEOTIDE SEQUENCE [LARGE SCALE GENOMIC DNA]</scope>
    <source>
        <strain evidence="1">Clonal line C1</strain>
    </source>
</reference>
<gene>
    <name evidence="1" type="ORF">DMN91_002112</name>
</gene>
<protein>
    <submittedName>
        <fullName evidence="1">Uncharacterized protein</fullName>
    </submittedName>
</protein>
<dbReference type="PANTHER" id="PTHR47331">
    <property type="entry name" value="PHD-TYPE DOMAIN-CONTAINING PROTEIN"/>
    <property type="match status" value="1"/>
</dbReference>
<dbReference type="Proteomes" id="UP000279307">
    <property type="component" value="Chromosome 2"/>
</dbReference>
<dbReference type="OrthoDB" id="5920040at2759"/>
<dbReference type="Gene3D" id="2.40.70.10">
    <property type="entry name" value="Acid Proteases"/>
    <property type="match status" value="1"/>
</dbReference>
<dbReference type="InterPro" id="IPR021109">
    <property type="entry name" value="Peptidase_aspartic_dom_sf"/>
</dbReference>
<comment type="caution">
    <text evidence="1">The sequence shown here is derived from an EMBL/GenBank/DDBJ whole genome shotgun (WGS) entry which is preliminary data.</text>
</comment>
<organism evidence="1 2">
    <name type="scientific">Ooceraea biroi</name>
    <name type="common">Clonal raider ant</name>
    <name type="synonym">Cerapachys biroi</name>
    <dbReference type="NCBI Taxonomy" id="2015173"/>
    <lineage>
        <taxon>Eukaryota</taxon>
        <taxon>Metazoa</taxon>
        <taxon>Ecdysozoa</taxon>
        <taxon>Arthropoda</taxon>
        <taxon>Hexapoda</taxon>
        <taxon>Insecta</taxon>
        <taxon>Pterygota</taxon>
        <taxon>Neoptera</taxon>
        <taxon>Endopterygota</taxon>
        <taxon>Hymenoptera</taxon>
        <taxon>Apocrita</taxon>
        <taxon>Aculeata</taxon>
        <taxon>Formicoidea</taxon>
        <taxon>Formicidae</taxon>
        <taxon>Dorylinae</taxon>
        <taxon>Ooceraea</taxon>
    </lineage>
</organism>